<dbReference type="Proteomes" id="UP000181962">
    <property type="component" value="Chromosome"/>
</dbReference>
<reference evidence="2 4" key="2">
    <citation type="submission" date="2024-06" db="EMBL/GenBank/DDBJ databases">
        <title>Genomic Encyclopedia of Type Strains, Phase V (KMG-V): Genome sequencing to study the core and pangenomes of soil and plant-associated prokaryotes.</title>
        <authorList>
            <person name="Whitman W."/>
        </authorList>
    </citation>
    <scope>NUCLEOTIDE SEQUENCE [LARGE SCALE GENOMIC DNA]</scope>
    <source>
        <strain evidence="2 4">USDA 160</strain>
    </source>
</reference>
<dbReference type="Proteomes" id="UP001549291">
    <property type="component" value="Unassembled WGS sequence"/>
</dbReference>
<gene>
    <name evidence="2" type="ORF">ABIF63_009914</name>
    <name evidence="1" type="ORF">BKD09_47530</name>
</gene>
<dbReference type="PATRIC" id="fig|375.37.peg.9053"/>
<organism evidence="1 3">
    <name type="scientific">Bradyrhizobium japonicum</name>
    <dbReference type="NCBI Taxonomy" id="375"/>
    <lineage>
        <taxon>Bacteria</taxon>
        <taxon>Pseudomonadati</taxon>
        <taxon>Pseudomonadota</taxon>
        <taxon>Alphaproteobacteria</taxon>
        <taxon>Hyphomicrobiales</taxon>
        <taxon>Nitrobacteraceae</taxon>
        <taxon>Bradyrhizobium</taxon>
    </lineage>
</organism>
<protein>
    <submittedName>
        <fullName evidence="1">Uncharacterized protein</fullName>
    </submittedName>
</protein>
<dbReference type="AlphaFoldDB" id="A0A0M9B4Z9"/>
<dbReference type="RefSeq" id="WP_011090966.1">
    <property type="nucleotide sequence ID" value="NZ_BJNK01000109.1"/>
</dbReference>
<dbReference type="OrthoDB" id="8420487at2"/>
<evidence type="ECO:0000313" key="1">
    <source>
        <dbReference type="EMBL" id="APG15957.1"/>
    </source>
</evidence>
<accession>A0A0M9B4Z9</accession>
<dbReference type="EMBL" id="CP017637">
    <property type="protein sequence ID" value="APG15957.1"/>
    <property type="molecule type" value="Genomic_DNA"/>
</dbReference>
<proteinExistence type="predicted"/>
<dbReference type="GeneID" id="92963964"/>
<reference evidence="1 3" key="1">
    <citation type="submission" date="2016-11" db="EMBL/GenBank/DDBJ databases">
        <title>Complete Genome Sequence of Bradyrhizobium sp. strain J5, an isolated from soybean nodule in Hokkaido.</title>
        <authorList>
            <person name="Kanehara K."/>
        </authorList>
    </citation>
    <scope>NUCLEOTIDE SEQUENCE [LARGE SCALE GENOMIC DNA]</scope>
    <source>
        <strain evidence="1 3">J5</strain>
    </source>
</reference>
<evidence type="ECO:0000313" key="3">
    <source>
        <dbReference type="Proteomes" id="UP000181962"/>
    </source>
</evidence>
<evidence type="ECO:0000313" key="4">
    <source>
        <dbReference type="Proteomes" id="UP001549291"/>
    </source>
</evidence>
<evidence type="ECO:0000313" key="2">
    <source>
        <dbReference type="EMBL" id="MET4725808.1"/>
    </source>
</evidence>
<name>A0A0M9B4Z9_BRAJP</name>
<dbReference type="EMBL" id="JBEPTQ010000002">
    <property type="protein sequence ID" value="MET4725808.1"/>
    <property type="molecule type" value="Genomic_DNA"/>
</dbReference>
<sequence>MATWNHVLDAIERHLDFPRSRSTGIARRLQEAGILPSGAPGVAPELDEDNVLDLVVALASDTELHTAVDAVRAYHAMTPGSVNLDGAPQSIPNAPIAVAILVEDARTGVAEARKSQVAVSCNCRAVAIHKPDGSVSRFSQPGAHCAHWQSNGHHKSVTINVAAVAGIIDALFGKVVA</sequence>
<keyword evidence="4" id="KW-1185">Reference proteome</keyword>
<dbReference type="KEGG" id="bjp:RN69_42890"/>